<keyword evidence="2" id="KW-1185">Reference proteome</keyword>
<dbReference type="EMBL" id="BGZK01000564">
    <property type="protein sequence ID" value="GBP50355.1"/>
    <property type="molecule type" value="Genomic_DNA"/>
</dbReference>
<name>A0A4C1WJR8_EUMVA</name>
<dbReference type="Proteomes" id="UP000299102">
    <property type="component" value="Unassembled WGS sequence"/>
</dbReference>
<dbReference type="AlphaFoldDB" id="A0A4C1WJR8"/>
<protein>
    <submittedName>
        <fullName evidence="1">Uncharacterized protein</fullName>
    </submittedName>
</protein>
<evidence type="ECO:0000313" key="2">
    <source>
        <dbReference type="Proteomes" id="UP000299102"/>
    </source>
</evidence>
<gene>
    <name evidence="1" type="ORF">EVAR_32600_1</name>
</gene>
<comment type="caution">
    <text evidence="1">The sequence shown here is derived from an EMBL/GenBank/DDBJ whole genome shotgun (WGS) entry which is preliminary data.</text>
</comment>
<accession>A0A4C1WJR8</accession>
<proteinExistence type="predicted"/>
<reference evidence="1 2" key="1">
    <citation type="journal article" date="2019" name="Commun. Biol.">
        <title>The bagworm genome reveals a unique fibroin gene that provides high tensile strength.</title>
        <authorList>
            <person name="Kono N."/>
            <person name="Nakamura H."/>
            <person name="Ohtoshi R."/>
            <person name="Tomita M."/>
            <person name="Numata K."/>
            <person name="Arakawa K."/>
        </authorList>
    </citation>
    <scope>NUCLEOTIDE SEQUENCE [LARGE SCALE GENOMIC DNA]</scope>
</reference>
<sequence>MVKQLGVAIKPFNLIRGILLCRHTTPNKRGIRPARFSPPAVPARKIRSTESRHYQLYEHGRGCGREVRARRSERAERRLRANVVLQEL</sequence>
<organism evidence="1 2">
    <name type="scientific">Eumeta variegata</name>
    <name type="common">Bagworm moth</name>
    <name type="synonym">Eumeta japonica</name>
    <dbReference type="NCBI Taxonomy" id="151549"/>
    <lineage>
        <taxon>Eukaryota</taxon>
        <taxon>Metazoa</taxon>
        <taxon>Ecdysozoa</taxon>
        <taxon>Arthropoda</taxon>
        <taxon>Hexapoda</taxon>
        <taxon>Insecta</taxon>
        <taxon>Pterygota</taxon>
        <taxon>Neoptera</taxon>
        <taxon>Endopterygota</taxon>
        <taxon>Lepidoptera</taxon>
        <taxon>Glossata</taxon>
        <taxon>Ditrysia</taxon>
        <taxon>Tineoidea</taxon>
        <taxon>Psychidae</taxon>
        <taxon>Oiketicinae</taxon>
        <taxon>Eumeta</taxon>
    </lineage>
</organism>
<evidence type="ECO:0000313" key="1">
    <source>
        <dbReference type="EMBL" id="GBP50355.1"/>
    </source>
</evidence>